<evidence type="ECO:0000256" key="4">
    <source>
        <dbReference type="ARBA" id="ARBA00023004"/>
    </source>
</evidence>
<dbReference type="GO" id="GO:0016491">
    <property type="term" value="F:oxidoreductase activity"/>
    <property type="evidence" value="ECO:0007669"/>
    <property type="project" value="InterPro"/>
</dbReference>
<dbReference type="SFLD" id="SFLDG01067">
    <property type="entry name" value="SPASM/twitch_domain_containing"/>
    <property type="match status" value="1"/>
</dbReference>
<protein>
    <submittedName>
        <fullName evidence="9">Fe-S oxidoreductase</fullName>
    </submittedName>
</protein>
<comment type="cofactor">
    <cofactor evidence="1">
        <name>[4Fe-4S] cluster</name>
        <dbReference type="ChEBI" id="CHEBI:49883"/>
    </cofactor>
</comment>
<dbReference type="GO" id="GO:0051536">
    <property type="term" value="F:iron-sulfur cluster binding"/>
    <property type="evidence" value="ECO:0007669"/>
    <property type="project" value="UniProtKB-KW"/>
</dbReference>
<keyword evidence="7" id="KW-0175">Coiled coil</keyword>
<dbReference type="PANTHER" id="PTHR43273">
    <property type="entry name" value="ANAEROBIC SULFATASE-MATURATING ENZYME HOMOLOG ASLB-RELATED"/>
    <property type="match status" value="1"/>
</dbReference>
<dbReference type="PROSITE" id="PS51918">
    <property type="entry name" value="RADICAL_SAM"/>
    <property type="match status" value="1"/>
</dbReference>
<dbReference type="SFLD" id="SFLDG01386">
    <property type="entry name" value="main_SPASM_domain-containing"/>
    <property type="match status" value="1"/>
</dbReference>
<reference evidence="9" key="1">
    <citation type="journal article" date="2021" name="Proc. Natl. Acad. Sci. U.S.A.">
        <title>A Catalog of Tens of Thousands of Viruses from Human Metagenomes Reveals Hidden Associations with Chronic Diseases.</title>
        <authorList>
            <person name="Tisza M.J."/>
            <person name="Buck C.B."/>
        </authorList>
    </citation>
    <scope>NUCLEOTIDE SEQUENCE</scope>
    <source>
        <strain evidence="9">CtkfK18</strain>
    </source>
</reference>
<comment type="similarity">
    <text evidence="6">Belongs to the radical SAM superfamily. Anaerobic sulfatase-maturating enzyme family.</text>
</comment>
<evidence type="ECO:0000313" key="9">
    <source>
        <dbReference type="EMBL" id="DAG05781.1"/>
    </source>
</evidence>
<dbReference type="CDD" id="cd01335">
    <property type="entry name" value="Radical_SAM"/>
    <property type="match status" value="1"/>
</dbReference>
<dbReference type="SFLD" id="SFLDG01384">
    <property type="entry name" value="thioether_bond_formation_requi"/>
    <property type="match status" value="1"/>
</dbReference>
<keyword evidence="4" id="KW-0408">Iron</keyword>
<dbReference type="NCBIfam" id="TIGR04085">
    <property type="entry name" value="rSAM_more_4Fe4S"/>
    <property type="match status" value="1"/>
</dbReference>
<dbReference type="InterPro" id="IPR007197">
    <property type="entry name" value="rSAM"/>
</dbReference>
<dbReference type="Pfam" id="PF04055">
    <property type="entry name" value="Radical_SAM"/>
    <property type="match status" value="1"/>
</dbReference>
<dbReference type="InterPro" id="IPR023885">
    <property type="entry name" value="4Fe4S-binding_SPASM_dom"/>
</dbReference>
<keyword evidence="2" id="KW-0949">S-adenosyl-L-methionine</keyword>
<evidence type="ECO:0000256" key="6">
    <source>
        <dbReference type="ARBA" id="ARBA00023601"/>
    </source>
</evidence>
<organism evidence="9">
    <name type="scientific">Myoviridae sp. ctkfK18</name>
    <dbReference type="NCBI Taxonomy" id="2825165"/>
    <lineage>
        <taxon>Viruses</taxon>
        <taxon>Duplodnaviria</taxon>
        <taxon>Heunggongvirae</taxon>
        <taxon>Uroviricota</taxon>
        <taxon>Caudoviricetes</taxon>
    </lineage>
</organism>
<dbReference type="InterPro" id="IPR023867">
    <property type="entry name" value="Sulphatase_maturase_rSAM"/>
</dbReference>
<evidence type="ECO:0000256" key="7">
    <source>
        <dbReference type="SAM" id="Coils"/>
    </source>
</evidence>
<evidence type="ECO:0000259" key="8">
    <source>
        <dbReference type="PROSITE" id="PS51918"/>
    </source>
</evidence>
<feature type="domain" description="Radical SAM core" evidence="8">
    <location>
        <begin position="1"/>
        <end position="229"/>
    </location>
</feature>
<dbReference type="SUPFAM" id="SSF102114">
    <property type="entry name" value="Radical SAM enzymes"/>
    <property type="match status" value="1"/>
</dbReference>
<keyword evidence="3" id="KW-0479">Metal-binding</keyword>
<evidence type="ECO:0000256" key="5">
    <source>
        <dbReference type="ARBA" id="ARBA00023014"/>
    </source>
</evidence>
<accession>A0A8S5VGA2</accession>
<dbReference type="Gene3D" id="3.20.20.70">
    <property type="entry name" value="Aldolase class I"/>
    <property type="match status" value="1"/>
</dbReference>
<feature type="coiled-coil region" evidence="7">
    <location>
        <begin position="346"/>
        <end position="373"/>
    </location>
</feature>
<dbReference type="InterPro" id="IPR013785">
    <property type="entry name" value="Aldolase_TIM"/>
</dbReference>
<dbReference type="InterPro" id="IPR058240">
    <property type="entry name" value="rSAM_sf"/>
</dbReference>
<evidence type="ECO:0000256" key="3">
    <source>
        <dbReference type="ARBA" id="ARBA00022723"/>
    </source>
</evidence>
<dbReference type="SFLD" id="SFLDS00029">
    <property type="entry name" value="Radical_SAM"/>
    <property type="match status" value="1"/>
</dbReference>
<proteinExistence type="inferred from homology"/>
<evidence type="ECO:0000256" key="2">
    <source>
        <dbReference type="ARBA" id="ARBA00022691"/>
    </source>
</evidence>
<dbReference type="PANTHER" id="PTHR43273:SF3">
    <property type="entry name" value="ANAEROBIC SULFATASE-MATURATING ENZYME HOMOLOG ASLB-RELATED"/>
    <property type="match status" value="1"/>
</dbReference>
<keyword evidence="5" id="KW-0411">Iron-sulfur</keyword>
<name>A0A8S5VGA2_9CAUD</name>
<dbReference type="GO" id="GO:0046872">
    <property type="term" value="F:metal ion binding"/>
    <property type="evidence" value="ECO:0007669"/>
    <property type="project" value="UniProtKB-KW"/>
</dbReference>
<dbReference type="EMBL" id="BK016265">
    <property type="protein sequence ID" value="DAG05781.1"/>
    <property type="molecule type" value="Genomic_DNA"/>
</dbReference>
<evidence type="ECO:0000256" key="1">
    <source>
        <dbReference type="ARBA" id="ARBA00001966"/>
    </source>
</evidence>
<sequence>MRVQNITSIEIIVTESCNLKCKYCFQDKRNTIIDDTTVDNIIELTKEYGIKDVTLFGGEPVSKFTLNKLKRITENYNGNIHICTNLFELDDEIMDWYMSIKDRVYVQISIDGLCEYNGNRVDYNGNNSYNTVFRNLLKLSTILEPSRMSTRTVITPFNIEHIPDLVLYLYQLQMNNFICNSKIGFDQSGNTAYKKQNVFNMYNKIIDFYNNKQIDGFMFKSIFNLFGYDSNEKNLCCDCTMCKDYITVNTDGKILPCHYTVGNDDIIMGNIVDKELNDDYMELFNQDDFKGLYNCKECKANTICTSCKMANYIKSGDILKQNIHFCEVNWWKYQVLSSRFDMDLFNPLTKEELEEITNNMEELSNNLESRNDDNSGIMKSEINKIKEYVAFKMLHD</sequence>